<protein>
    <submittedName>
        <fullName evidence="2">ABC transporter substrate-binding protein</fullName>
    </submittedName>
</protein>
<dbReference type="RefSeq" id="WP_353531171.1">
    <property type="nucleotide sequence ID" value="NZ_JBBMEX010000011.1"/>
</dbReference>
<dbReference type="InterPro" id="IPR028082">
    <property type="entry name" value="Peripla_BP_I"/>
</dbReference>
<dbReference type="PANTHER" id="PTHR35271:SF1">
    <property type="entry name" value="ABC TRANSPORTER, SUBSTRATE-BINDING LIPOPROTEIN"/>
    <property type="match status" value="1"/>
</dbReference>
<dbReference type="CDD" id="cd06325">
    <property type="entry name" value="PBP1_ABC_unchar_transporter"/>
    <property type="match status" value="1"/>
</dbReference>
<evidence type="ECO:0000256" key="1">
    <source>
        <dbReference type="SAM" id="SignalP"/>
    </source>
</evidence>
<feature type="chain" id="PRO_5046946886" evidence="1">
    <location>
        <begin position="18"/>
        <end position="341"/>
    </location>
</feature>
<reference evidence="2 3" key="1">
    <citation type="submission" date="2024-03" db="EMBL/GenBank/DDBJ databases">
        <title>Human intestinal bacterial collection.</title>
        <authorList>
            <person name="Pauvert C."/>
            <person name="Hitch T.C.A."/>
            <person name="Clavel T."/>
        </authorList>
    </citation>
    <scope>NUCLEOTIDE SEQUENCE [LARGE SCALE GENOMIC DNA]</scope>
    <source>
        <strain evidence="2 3">CLA-AA-H185</strain>
    </source>
</reference>
<dbReference type="InterPro" id="IPR007487">
    <property type="entry name" value="ABC_transpt-TYRBP-like"/>
</dbReference>
<gene>
    <name evidence="2" type="ORF">WMO43_10760</name>
</gene>
<keyword evidence="3" id="KW-1185">Reference proteome</keyword>
<proteinExistence type="predicted"/>
<organism evidence="2 3">
    <name type="scientific">Maccoyibacter intestinihominis</name>
    <dbReference type="NCBI Taxonomy" id="3133499"/>
    <lineage>
        <taxon>Bacteria</taxon>
        <taxon>Bacillati</taxon>
        <taxon>Bacillota</taxon>
        <taxon>Clostridia</taxon>
        <taxon>Lachnospirales</taxon>
        <taxon>Lachnospiraceae</taxon>
        <taxon>Maccoyibacter</taxon>
    </lineage>
</organism>
<comment type="caution">
    <text evidence="2">The sequence shown here is derived from an EMBL/GenBank/DDBJ whole genome shotgun (WGS) entry which is preliminary data.</text>
</comment>
<evidence type="ECO:0000313" key="2">
    <source>
        <dbReference type="EMBL" id="MEQ2558342.1"/>
    </source>
</evidence>
<dbReference type="PANTHER" id="PTHR35271">
    <property type="entry name" value="ABC TRANSPORTER, SUBSTRATE-BINDING LIPOPROTEIN-RELATED"/>
    <property type="match status" value="1"/>
</dbReference>
<name>A0ABV1HF62_9FIRM</name>
<dbReference type="EMBL" id="JBBMEX010000011">
    <property type="protein sequence ID" value="MEQ2558342.1"/>
    <property type="molecule type" value="Genomic_DNA"/>
</dbReference>
<accession>A0ABV1HF62</accession>
<dbReference type="PROSITE" id="PS51257">
    <property type="entry name" value="PROKAR_LIPOPROTEIN"/>
    <property type="match status" value="1"/>
</dbReference>
<dbReference type="Gene3D" id="3.40.50.2300">
    <property type="match status" value="2"/>
</dbReference>
<evidence type="ECO:0000313" key="3">
    <source>
        <dbReference type="Proteomes" id="UP001454489"/>
    </source>
</evidence>
<dbReference type="Proteomes" id="UP001454489">
    <property type="component" value="Unassembled WGS sequence"/>
</dbReference>
<dbReference type="SUPFAM" id="SSF53822">
    <property type="entry name" value="Periplasmic binding protein-like I"/>
    <property type="match status" value="1"/>
</dbReference>
<dbReference type="Pfam" id="PF04392">
    <property type="entry name" value="ABC_sub_bind"/>
    <property type="match status" value="1"/>
</dbReference>
<sequence length="341" mass="36152">MKKVIALLLAMSMTVAAFTGCTAGQKASEEKKTETADKTSDKKEDGDKVYHIGIIQLVEHQALDAATEGFQKALKEKLGDKVEFDVQNAQGEETNCATIATKFVNSNVDLIMANATQAVISSATATSDIPIVGTSVTDYVTTGTVKSNDAPGGNVTGTSDLAPIDQQVELLQKLVPDAKNVGILYCSAEANSVYQAEQAQKYLEKAGITAKTYTAADSNDIQQVVTKAADENDAIYIPTDNTIASNMEIVKNVTVPAKVPVIAGEENMCSVGGLATLSISYESIGYNAGLMAYDILVNGKNPADMPIQYADDVTLKYNADIASELGIEIPDDMVAIEKEDK</sequence>
<feature type="signal peptide" evidence="1">
    <location>
        <begin position="1"/>
        <end position="17"/>
    </location>
</feature>
<keyword evidence="1" id="KW-0732">Signal</keyword>